<sequence>MSDNETDAVQYRPSPNGITTITLTRKLYDTFLNYEADDSQKVCVFYGLHGTFCAGADLHAVADDSLTDVAHLGPVRGRYIAPMGPSRMQLRKPAICAVSVYALAVGLELSLLGDMRVAEDDAVFGVFCRRFGGSLIDGGTVRLSAIVGLGRAMDMILTGRAMGAPQALSLGLANSLVQKGKAFEEAMTIAEQLLNFPQLCMNKDRQSAYYATF</sequence>
<accession>A0A6A5QLS7</accession>
<dbReference type="OrthoDB" id="2018133at2759"/>
<gene>
    <name evidence="4" type="ORF">BDU57DRAFT_556757</name>
</gene>
<dbReference type="PANTHER" id="PTHR43802">
    <property type="entry name" value="ENOYL-COA HYDRATASE"/>
    <property type="match status" value="1"/>
</dbReference>
<dbReference type="PANTHER" id="PTHR43802:SF1">
    <property type="entry name" value="IP11341P-RELATED"/>
    <property type="match status" value="1"/>
</dbReference>
<evidence type="ECO:0000313" key="4">
    <source>
        <dbReference type="EMBL" id="KAF1916555.1"/>
    </source>
</evidence>
<organism evidence="4 5">
    <name type="scientific">Ampelomyces quisqualis</name>
    <name type="common">Powdery mildew agent</name>
    <dbReference type="NCBI Taxonomy" id="50730"/>
    <lineage>
        <taxon>Eukaryota</taxon>
        <taxon>Fungi</taxon>
        <taxon>Dikarya</taxon>
        <taxon>Ascomycota</taxon>
        <taxon>Pezizomycotina</taxon>
        <taxon>Dothideomycetes</taxon>
        <taxon>Pleosporomycetidae</taxon>
        <taxon>Pleosporales</taxon>
        <taxon>Pleosporineae</taxon>
        <taxon>Phaeosphaeriaceae</taxon>
        <taxon>Ampelomyces</taxon>
    </lineage>
</organism>
<dbReference type="Pfam" id="PF00378">
    <property type="entry name" value="ECH_1"/>
    <property type="match status" value="1"/>
</dbReference>
<dbReference type="Gene3D" id="3.90.226.10">
    <property type="entry name" value="2-enoyl-CoA Hydratase, Chain A, domain 1"/>
    <property type="match status" value="1"/>
</dbReference>
<dbReference type="InterPro" id="IPR029045">
    <property type="entry name" value="ClpP/crotonase-like_dom_sf"/>
</dbReference>
<dbReference type="EMBL" id="ML979135">
    <property type="protein sequence ID" value="KAF1916555.1"/>
    <property type="molecule type" value="Genomic_DNA"/>
</dbReference>
<dbReference type="Proteomes" id="UP000800096">
    <property type="component" value="Unassembled WGS sequence"/>
</dbReference>
<comment type="similarity">
    <text evidence="2">Belongs to the enoyl-CoA hydratase/isomerase family.</text>
</comment>
<reference evidence="4" key="1">
    <citation type="journal article" date="2020" name="Stud. Mycol.">
        <title>101 Dothideomycetes genomes: a test case for predicting lifestyles and emergence of pathogens.</title>
        <authorList>
            <person name="Haridas S."/>
            <person name="Albert R."/>
            <person name="Binder M."/>
            <person name="Bloem J."/>
            <person name="Labutti K."/>
            <person name="Salamov A."/>
            <person name="Andreopoulos B."/>
            <person name="Baker S."/>
            <person name="Barry K."/>
            <person name="Bills G."/>
            <person name="Bluhm B."/>
            <person name="Cannon C."/>
            <person name="Castanera R."/>
            <person name="Culley D."/>
            <person name="Daum C."/>
            <person name="Ezra D."/>
            <person name="Gonzalez J."/>
            <person name="Henrissat B."/>
            <person name="Kuo A."/>
            <person name="Liang C."/>
            <person name="Lipzen A."/>
            <person name="Lutzoni F."/>
            <person name="Magnuson J."/>
            <person name="Mondo S."/>
            <person name="Nolan M."/>
            <person name="Ohm R."/>
            <person name="Pangilinan J."/>
            <person name="Park H.-J."/>
            <person name="Ramirez L."/>
            <person name="Alfaro M."/>
            <person name="Sun H."/>
            <person name="Tritt A."/>
            <person name="Yoshinaga Y."/>
            <person name="Zwiers L.-H."/>
            <person name="Turgeon B."/>
            <person name="Goodwin S."/>
            <person name="Spatafora J."/>
            <person name="Crous P."/>
            <person name="Grigoriev I."/>
        </authorList>
    </citation>
    <scope>NUCLEOTIDE SEQUENCE</scope>
    <source>
        <strain evidence="4">HMLAC05119</strain>
    </source>
</reference>
<evidence type="ECO:0000313" key="5">
    <source>
        <dbReference type="Proteomes" id="UP000800096"/>
    </source>
</evidence>
<name>A0A6A5QLS7_AMPQU</name>
<dbReference type="CDD" id="cd06558">
    <property type="entry name" value="crotonase-like"/>
    <property type="match status" value="1"/>
</dbReference>
<keyword evidence="3" id="KW-0843">Virulence</keyword>
<dbReference type="AlphaFoldDB" id="A0A6A5QLS7"/>
<evidence type="ECO:0000256" key="3">
    <source>
        <dbReference type="ARBA" id="ARBA00023026"/>
    </source>
</evidence>
<keyword evidence="5" id="KW-1185">Reference proteome</keyword>
<protein>
    <submittedName>
        <fullName evidence="4">ClpP/crotonase-like domain-containing protein</fullName>
    </submittedName>
</protein>
<dbReference type="InterPro" id="IPR001753">
    <property type="entry name" value="Enoyl-CoA_hydra/iso"/>
</dbReference>
<evidence type="ECO:0000256" key="2">
    <source>
        <dbReference type="ARBA" id="ARBA00005254"/>
    </source>
</evidence>
<proteinExistence type="inferred from homology"/>
<comment type="pathway">
    <text evidence="1">Mycotoxin biosynthesis.</text>
</comment>
<dbReference type="SUPFAM" id="SSF52096">
    <property type="entry name" value="ClpP/crotonase"/>
    <property type="match status" value="1"/>
</dbReference>
<evidence type="ECO:0000256" key="1">
    <source>
        <dbReference type="ARBA" id="ARBA00004685"/>
    </source>
</evidence>